<name>A0A2T8I0G5_9POAL</name>
<gene>
    <name evidence="2" type="ORF">PAHAL_9G073600</name>
</gene>
<protein>
    <submittedName>
        <fullName evidence="2">Uncharacterized protein</fullName>
    </submittedName>
</protein>
<evidence type="ECO:0000256" key="1">
    <source>
        <dbReference type="SAM" id="MobiDB-lite"/>
    </source>
</evidence>
<sequence>MSSLFRTAEEHNPEEHVFNVASRGYLGFPALPPPYNAPSRWRSPPPGPMALPPPDAAPPPDGAPSSQLVVRSGRRSSRC</sequence>
<dbReference type="EMBL" id="CM008054">
    <property type="protein sequence ID" value="PVH31176.1"/>
    <property type="molecule type" value="Genomic_DNA"/>
</dbReference>
<feature type="compositionally biased region" description="Pro residues" evidence="1">
    <location>
        <begin position="43"/>
        <end position="62"/>
    </location>
</feature>
<organism evidence="2">
    <name type="scientific">Panicum hallii</name>
    <dbReference type="NCBI Taxonomy" id="206008"/>
    <lineage>
        <taxon>Eukaryota</taxon>
        <taxon>Viridiplantae</taxon>
        <taxon>Streptophyta</taxon>
        <taxon>Embryophyta</taxon>
        <taxon>Tracheophyta</taxon>
        <taxon>Spermatophyta</taxon>
        <taxon>Magnoliopsida</taxon>
        <taxon>Liliopsida</taxon>
        <taxon>Poales</taxon>
        <taxon>Poaceae</taxon>
        <taxon>PACMAD clade</taxon>
        <taxon>Panicoideae</taxon>
        <taxon>Panicodae</taxon>
        <taxon>Paniceae</taxon>
        <taxon>Panicinae</taxon>
        <taxon>Panicum</taxon>
        <taxon>Panicum sect. Panicum</taxon>
    </lineage>
</organism>
<dbReference type="AlphaFoldDB" id="A0A2T8I0G5"/>
<evidence type="ECO:0000313" key="2">
    <source>
        <dbReference type="EMBL" id="PVH31176.1"/>
    </source>
</evidence>
<feature type="region of interest" description="Disordered" evidence="1">
    <location>
        <begin position="33"/>
        <end position="79"/>
    </location>
</feature>
<dbReference type="Gramene" id="PVH31176">
    <property type="protein sequence ID" value="PVH31176"/>
    <property type="gene ID" value="PAHAL_9G073600"/>
</dbReference>
<dbReference type="Proteomes" id="UP000243499">
    <property type="component" value="Chromosome 9"/>
</dbReference>
<reference evidence="2" key="1">
    <citation type="submission" date="2018-04" db="EMBL/GenBank/DDBJ databases">
        <title>WGS assembly of Panicum hallii.</title>
        <authorList>
            <person name="Lovell J."/>
            <person name="Jenkins J."/>
            <person name="Lowry D."/>
            <person name="Mamidi S."/>
            <person name="Sreedasyam A."/>
            <person name="Weng X."/>
            <person name="Barry K."/>
            <person name="Bonette J."/>
            <person name="Campitelli B."/>
            <person name="Daum C."/>
            <person name="Gordon S."/>
            <person name="Gould B."/>
            <person name="Lipzen A."/>
            <person name="Macqueen A."/>
            <person name="Palacio-Mejia J."/>
            <person name="Plott C."/>
            <person name="Shakirov E."/>
            <person name="Shu S."/>
            <person name="Yoshinaga Y."/>
            <person name="Zane M."/>
            <person name="Rokhsar D."/>
            <person name="Grimwood J."/>
            <person name="Schmutz J."/>
            <person name="Juenger T."/>
        </authorList>
    </citation>
    <scope>NUCLEOTIDE SEQUENCE [LARGE SCALE GENOMIC DNA]</scope>
    <source>
        <strain evidence="2">FIL2</strain>
    </source>
</reference>
<accession>A0A2T8I0G5</accession>
<proteinExistence type="predicted"/>